<keyword evidence="1" id="KW-0548">Nucleotidyltransferase</keyword>
<protein>
    <submittedName>
        <fullName evidence="1">RNA-directed DNA polymerase, eukaryota</fullName>
    </submittedName>
</protein>
<proteinExistence type="predicted"/>
<dbReference type="Proteomes" id="UP001151760">
    <property type="component" value="Unassembled WGS sequence"/>
</dbReference>
<organism evidence="1 2">
    <name type="scientific">Tanacetum coccineum</name>
    <dbReference type="NCBI Taxonomy" id="301880"/>
    <lineage>
        <taxon>Eukaryota</taxon>
        <taxon>Viridiplantae</taxon>
        <taxon>Streptophyta</taxon>
        <taxon>Embryophyta</taxon>
        <taxon>Tracheophyta</taxon>
        <taxon>Spermatophyta</taxon>
        <taxon>Magnoliopsida</taxon>
        <taxon>eudicotyledons</taxon>
        <taxon>Gunneridae</taxon>
        <taxon>Pentapetalae</taxon>
        <taxon>asterids</taxon>
        <taxon>campanulids</taxon>
        <taxon>Asterales</taxon>
        <taxon>Asteraceae</taxon>
        <taxon>Asteroideae</taxon>
        <taxon>Anthemideae</taxon>
        <taxon>Anthemidinae</taxon>
        <taxon>Tanacetum</taxon>
    </lineage>
</organism>
<dbReference type="GO" id="GO:0003964">
    <property type="term" value="F:RNA-directed DNA polymerase activity"/>
    <property type="evidence" value="ECO:0007669"/>
    <property type="project" value="UniProtKB-KW"/>
</dbReference>
<name>A0ABQ5GWQ0_9ASTR</name>
<keyword evidence="1" id="KW-0695">RNA-directed DNA polymerase</keyword>
<gene>
    <name evidence="1" type="ORF">Tco_1054271</name>
</gene>
<reference evidence="1" key="1">
    <citation type="journal article" date="2022" name="Int. J. Mol. Sci.">
        <title>Draft Genome of Tanacetum Coccineum: Genomic Comparison of Closely Related Tanacetum-Family Plants.</title>
        <authorList>
            <person name="Yamashiro T."/>
            <person name="Shiraishi A."/>
            <person name="Nakayama K."/>
            <person name="Satake H."/>
        </authorList>
    </citation>
    <scope>NUCLEOTIDE SEQUENCE</scope>
</reference>
<sequence>MVLLLQIYHYWFKLDGFDKMVKDSWKNSTILKPNAMIYLKKKLQSLKNDIKLWTKEAKSQSSSTKLSIQNKLFEVDRIIDQGGSNEEILNRRSTPLKDLHNTKAIEALDIAQKAKILKYPWQRRSGCCYLVFLVRLYALEECKLITVVEKIRHDGLSSSYRRPPRGGAEEEQQSVLQARVTDLVLPHMLDRWTWSFDSSSDFSVTSLPTRLDLSLRSVDISSILCPLCDASVESSSHLFFTCPLVCQVRSKVSR</sequence>
<evidence type="ECO:0000313" key="1">
    <source>
        <dbReference type="EMBL" id="GJT79929.1"/>
    </source>
</evidence>
<dbReference type="EMBL" id="BQNB010018943">
    <property type="protein sequence ID" value="GJT79929.1"/>
    <property type="molecule type" value="Genomic_DNA"/>
</dbReference>
<keyword evidence="1" id="KW-0808">Transferase</keyword>
<comment type="caution">
    <text evidence="1">The sequence shown here is derived from an EMBL/GenBank/DDBJ whole genome shotgun (WGS) entry which is preliminary data.</text>
</comment>
<evidence type="ECO:0000313" key="2">
    <source>
        <dbReference type="Proteomes" id="UP001151760"/>
    </source>
</evidence>
<reference evidence="1" key="2">
    <citation type="submission" date="2022-01" db="EMBL/GenBank/DDBJ databases">
        <authorList>
            <person name="Yamashiro T."/>
            <person name="Shiraishi A."/>
            <person name="Satake H."/>
            <person name="Nakayama K."/>
        </authorList>
    </citation>
    <scope>NUCLEOTIDE SEQUENCE</scope>
</reference>
<keyword evidence="2" id="KW-1185">Reference proteome</keyword>
<accession>A0ABQ5GWQ0</accession>